<dbReference type="EMBL" id="VTPC01000625">
    <property type="protein sequence ID" value="KAF2905000.1"/>
    <property type="molecule type" value="Genomic_DNA"/>
</dbReference>
<comment type="caution">
    <text evidence="2">The sequence shown here is derived from an EMBL/GenBank/DDBJ whole genome shotgun (WGS) entry which is preliminary data.</text>
</comment>
<name>A0A8K0DEU6_IGNLU</name>
<sequence>MLILTVLYPAMYIELFEPSHHSNILRLIMLLVNSILFTSSIILLIGICKEYQSTILIWLILMLLSWNANLFLHLTYLTIFVTEKQRRMSETFLKCILLIMVQGVWLALVSIVWRYWRTLVVIRDVPEYIEFLTMRREAATRSEIIAEDF</sequence>
<gene>
    <name evidence="2" type="ORF">ILUMI_01168</name>
</gene>
<dbReference type="Proteomes" id="UP000801492">
    <property type="component" value="Unassembled WGS sequence"/>
</dbReference>
<keyword evidence="1" id="KW-1133">Transmembrane helix</keyword>
<evidence type="ECO:0000313" key="3">
    <source>
        <dbReference type="Proteomes" id="UP000801492"/>
    </source>
</evidence>
<evidence type="ECO:0000256" key="1">
    <source>
        <dbReference type="SAM" id="Phobius"/>
    </source>
</evidence>
<protein>
    <submittedName>
        <fullName evidence="2">Uncharacterized protein</fullName>
    </submittedName>
</protein>
<feature type="transmembrane region" description="Helical" evidence="1">
    <location>
        <begin position="55"/>
        <end position="79"/>
    </location>
</feature>
<keyword evidence="1" id="KW-0472">Membrane</keyword>
<keyword evidence="1" id="KW-0812">Transmembrane</keyword>
<feature type="transmembrane region" description="Helical" evidence="1">
    <location>
        <begin position="91"/>
        <end position="113"/>
    </location>
</feature>
<organism evidence="2 3">
    <name type="scientific">Ignelater luminosus</name>
    <name type="common">Cucubano</name>
    <name type="synonym">Pyrophorus luminosus</name>
    <dbReference type="NCBI Taxonomy" id="2038154"/>
    <lineage>
        <taxon>Eukaryota</taxon>
        <taxon>Metazoa</taxon>
        <taxon>Ecdysozoa</taxon>
        <taxon>Arthropoda</taxon>
        <taxon>Hexapoda</taxon>
        <taxon>Insecta</taxon>
        <taxon>Pterygota</taxon>
        <taxon>Neoptera</taxon>
        <taxon>Endopterygota</taxon>
        <taxon>Coleoptera</taxon>
        <taxon>Polyphaga</taxon>
        <taxon>Elateriformia</taxon>
        <taxon>Elateroidea</taxon>
        <taxon>Elateridae</taxon>
        <taxon>Agrypninae</taxon>
        <taxon>Pyrophorini</taxon>
        <taxon>Ignelater</taxon>
    </lineage>
</organism>
<keyword evidence="3" id="KW-1185">Reference proteome</keyword>
<feature type="transmembrane region" description="Helical" evidence="1">
    <location>
        <begin position="24"/>
        <end position="48"/>
    </location>
</feature>
<dbReference type="AlphaFoldDB" id="A0A8K0DEU6"/>
<accession>A0A8K0DEU6</accession>
<reference evidence="2" key="1">
    <citation type="submission" date="2019-08" db="EMBL/GenBank/DDBJ databases">
        <title>The genome of the North American firefly Photinus pyralis.</title>
        <authorList>
            <consortium name="Photinus pyralis genome working group"/>
            <person name="Fallon T.R."/>
            <person name="Sander Lower S.E."/>
            <person name="Weng J.-K."/>
        </authorList>
    </citation>
    <scope>NUCLEOTIDE SEQUENCE</scope>
    <source>
        <strain evidence="2">TRF0915ILg1</strain>
        <tissue evidence="2">Whole body</tissue>
    </source>
</reference>
<evidence type="ECO:0000313" key="2">
    <source>
        <dbReference type="EMBL" id="KAF2905000.1"/>
    </source>
</evidence>
<dbReference type="OrthoDB" id="10559622at2759"/>
<proteinExistence type="predicted"/>